<dbReference type="GO" id="GO:0005634">
    <property type="term" value="C:nucleus"/>
    <property type="evidence" value="ECO:0007669"/>
    <property type="project" value="TreeGrafter"/>
</dbReference>
<dbReference type="GO" id="GO:0006974">
    <property type="term" value="P:DNA damage response"/>
    <property type="evidence" value="ECO:0007669"/>
    <property type="project" value="InterPro"/>
</dbReference>
<accession>A0A8J5N397</accession>
<feature type="domain" description="Spartan-like zinc binding" evidence="2">
    <location>
        <begin position="57"/>
        <end position="103"/>
    </location>
</feature>
<dbReference type="GO" id="GO:0031593">
    <property type="term" value="F:polyubiquitin modification-dependent protein binding"/>
    <property type="evidence" value="ECO:0007669"/>
    <property type="project" value="TreeGrafter"/>
</dbReference>
<dbReference type="EMBL" id="JAHLQT010011563">
    <property type="protein sequence ID" value="KAG7172234.1"/>
    <property type="molecule type" value="Genomic_DNA"/>
</dbReference>
<dbReference type="InterPro" id="IPR044245">
    <property type="entry name" value="Spartan"/>
</dbReference>
<evidence type="ECO:0000256" key="1">
    <source>
        <dbReference type="SAM" id="MobiDB-lite"/>
    </source>
</evidence>
<gene>
    <name evidence="3" type="primary">Sprt-L1</name>
    <name evidence="3" type="ORF">Hamer_G009583</name>
</gene>
<dbReference type="PANTHER" id="PTHR21220">
    <property type="entry name" value="DNA-DEPENDENT METALLOPROTEASE SPRTN"/>
    <property type="match status" value="1"/>
</dbReference>
<dbReference type="AlphaFoldDB" id="A0A8J5N397"/>
<feature type="compositionally biased region" description="Polar residues" evidence="1">
    <location>
        <begin position="141"/>
        <end position="154"/>
    </location>
</feature>
<dbReference type="InterPro" id="IPR055220">
    <property type="entry name" value="SPRTN_ZBD"/>
</dbReference>
<keyword evidence="4" id="KW-1185">Reference proteome</keyword>
<evidence type="ECO:0000313" key="4">
    <source>
        <dbReference type="Proteomes" id="UP000747542"/>
    </source>
</evidence>
<proteinExistence type="predicted"/>
<dbReference type="Pfam" id="PF22934">
    <property type="entry name" value="SPRTN_ZBD"/>
    <property type="match status" value="1"/>
</dbReference>
<dbReference type="Proteomes" id="UP000747542">
    <property type="component" value="Unassembled WGS sequence"/>
</dbReference>
<dbReference type="GO" id="GO:0003697">
    <property type="term" value="F:single-stranded DNA binding"/>
    <property type="evidence" value="ECO:0007669"/>
    <property type="project" value="InterPro"/>
</dbReference>
<dbReference type="GO" id="GO:0004222">
    <property type="term" value="F:metalloendopeptidase activity"/>
    <property type="evidence" value="ECO:0007669"/>
    <property type="project" value="InterPro"/>
</dbReference>
<dbReference type="PANTHER" id="PTHR21220:SF0">
    <property type="entry name" value="DNA-DEPENDENT METALLOPROTEASE SPRTN"/>
    <property type="match status" value="1"/>
</dbReference>
<sequence>MIKCAGKTSYSERGHSHSSCRILLSQPLLSQRPRSDTVNTLLISHNFRKEVDKFRIHVYRCDGPCTTRRPYFGLLRRAIKRPPGPGDKWWARHQQECGGTFRKIEGPGADPLAGSITDKVTKQLNQSKMSNSPKVRGIHNKATNSTRQCLKSSGTRKSYDEDEVLQRIKRKYSNVKRSILLSKKETKKAISVNQEKRWKKGKGCIPEVGNPVNGNVNYNYISKIPLKLELKKYLNRYREAKSMESQDSHVPRESKVTNPRGLNYEKYLNRFCRAKNTESCVSSTSNVDSHTSSLPVTLKDSTSSCPICNTLIPATEYDQHLQECFGDDLDLEMDESFEEEKYLKIDHSPKIMTEASRKVGNDCHQQGVRKCQNCGSLVYDAELTLHLKYCM</sequence>
<protein>
    <submittedName>
        <fullName evidence="3">SprT-like domain-containing protein Spartan-like 1</fullName>
    </submittedName>
</protein>
<reference evidence="3" key="1">
    <citation type="journal article" date="2021" name="Sci. Adv.">
        <title>The American lobster genome reveals insights on longevity, neural, and immune adaptations.</title>
        <authorList>
            <person name="Polinski J.M."/>
            <person name="Zimin A.V."/>
            <person name="Clark K.F."/>
            <person name="Kohn A.B."/>
            <person name="Sadowski N."/>
            <person name="Timp W."/>
            <person name="Ptitsyn A."/>
            <person name="Khanna P."/>
            <person name="Romanova D.Y."/>
            <person name="Williams P."/>
            <person name="Greenwood S.J."/>
            <person name="Moroz L.L."/>
            <person name="Walt D.R."/>
            <person name="Bodnar A.G."/>
        </authorList>
    </citation>
    <scope>NUCLEOTIDE SEQUENCE</scope>
    <source>
        <strain evidence="3">GMGI-L3</strain>
    </source>
</reference>
<evidence type="ECO:0000259" key="2">
    <source>
        <dbReference type="Pfam" id="PF22934"/>
    </source>
</evidence>
<comment type="caution">
    <text evidence="3">The sequence shown here is derived from an EMBL/GenBank/DDBJ whole genome shotgun (WGS) entry which is preliminary data.</text>
</comment>
<evidence type="ECO:0000313" key="3">
    <source>
        <dbReference type="EMBL" id="KAG7172234.1"/>
    </source>
</evidence>
<name>A0A8J5N397_HOMAM</name>
<feature type="region of interest" description="Disordered" evidence="1">
    <location>
        <begin position="126"/>
        <end position="154"/>
    </location>
</feature>
<organism evidence="3 4">
    <name type="scientific">Homarus americanus</name>
    <name type="common">American lobster</name>
    <dbReference type="NCBI Taxonomy" id="6706"/>
    <lineage>
        <taxon>Eukaryota</taxon>
        <taxon>Metazoa</taxon>
        <taxon>Ecdysozoa</taxon>
        <taxon>Arthropoda</taxon>
        <taxon>Crustacea</taxon>
        <taxon>Multicrustacea</taxon>
        <taxon>Malacostraca</taxon>
        <taxon>Eumalacostraca</taxon>
        <taxon>Eucarida</taxon>
        <taxon>Decapoda</taxon>
        <taxon>Pleocyemata</taxon>
        <taxon>Astacidea</taxon>
        <taxon>Nephropoidea</taxon>
        <taxon>Nephropidae</taxon>
        <taxon>Homarus</taxon>
    </lineage>
</organism>